<comment type="similarity">
    <text evidence="2">Belongs to the peptide transporter carbon starvation (CstA) (TC 2.A.114) family.</text>
</comment>
<feature type="transmembrane region" description="Helical" evidence="8">
    <location>
        <begin position="559"/>
        <end position="579"/>
    </location>
</feature>
<feature type="transmembrane region" description="Helical" evidence="8">
    <location>
        <begin position="256"/>
        <end position="273"/>
    </location>
</feature>
<feature type="transmembrane region" description="Helical" evidence="8">
    <location>
        <begin position="419"/>
        <end position="443"/>
    </location>
</feature>
<sequence length="596" mass="64575">MHALTLLIISLLVFALAYRFYAKFIITKILIFNDKRPTPAHTLKDGRDYHPTNKYVLFGHHFAAISGAGPLVGPVLAAQFGFLPGFLWILIGAVLGGAVHDIVILFASVRTKGLSLTRLARKNISKTAGLVTGIAVLFIIITALAGLALVVVNALSESSWATFTIAMTIPAALIVALYMYKLRPGKIVEASLIGVIIVIAGVVFGEPLSKTGFGQYFLFSKPALSIILPIYGFIASILPVWLLLCPRDYLSSYMKIGTIALLAIGIFVVNPHLNMPPVTKFIHGGGPIIPGKVWPFVCITIACGAISGFHSLVSSGTTPKMINKESDMRMIGFGAMLVEAFVSIMALIAATVLIPGDYFAINVPVDIFHKLGFSTVHLAEIEKMTGEALAGRTGGAVSLAAGMSVILSSIPGMKSLMGYWYHFAIMFEALFILTTVDTGTRVARYIFEELTKLANPRGGIGKSLWGIAASGGIISFLWGYLVYNGDISTIWPMFGVANQLLATLALLVGTLYILKHTKRWAYGLITFIPSIFMFVTTVFAGILNITGNYLPKHNFQGNLNASLSAIMITLVVIIFFESLRKIYLLRRQFLPHHLSK</sequence>
<evidence type="ECO:0000313" key="10">
    <source>
        <dbReference type="EMBL" id="PIU40997.1"/>
    </source>
</evidence>
<evidence type="ECO:0000256" key="3">
    <source>
        <dbReference type="ARBA" id="ARBA00022448"/>
    </source>
</evidence>
<dbReference type="Pfam" id="PF02554">
    <property type="entry name" value="CstA"/>
    <property type="match status" value="1"/>
</dbReference>
<evidence type="ECO:0000256" key="1">
    <source>
        <dbReference type="ARBA" id="ARBA00004651"/>
    </source>
</evidence>
<proteinExistence type="inferred from homology"/>
<feature type="transmembrane region" description="Helical" evidence="8">
    <location>
        <begin position="86"/>
        <end position="109"/>
    </location>
</feature>
<feature type="domain" description="CstA N-terminal" evidence="9">
    <location>
        <begin position="3"/>
        <end position="540"/>
    </location>
</feature>
<dbReference type="GO" id="GO:0005886">
    <property type="term" value="C:plasma membrane"/>
    <property type="evidence" value="ECO:0007669"/>
    <property type="project" value="UniProtKB-SubCell"/>
</dbReference>
<gene>
    <name evidence="10" type="ORF">COS99_07995</name>
</gene>
<dbReference type="PANTHER" id="PTHR30252:SF3">
    <property type="entry name" value="PYRUVATE_PROTON SYMPORTER BTST"/>
    <property type="match status" value="1"/>
</dbReference>
<keyword evidence="5 8" id="KW-0812">Transmembrane</keyword>
<evidence type="ECO:0000256" key="7">
    <source>
        <dbReference type="ARBA" id="ARBA00023136"/>
    </source>
</evidence>
<keyword evidence="6 8" id="KW-1133">Transmembrane helix</keyword>
<evidence type="ECO:0000256" key="8">
    <source>
        <dbReference type="SAM" id="Phobius"/>
    </source>
</evidence>
<evidence type="ECO:0000256" key="6">
    <source>
        <dbReference type="ARBA" id="ARBA00022989"/>
    </source>
</evidence>
<dbReference type="Proteomes" id="UP000230052">
    <property type="component" value="Unassembled WGS sequence"/>
</dbReference>
<dbReference type="GO" id="GO:0009267">
    <property type="term" value="P:cellular response to starvation"/>
    <property type="evidence" value="ECO:0007669"/>
    <property type="project" value="InterPro"/>
</dbReference>
<dbReference type="InterPro" id="IPR051605">
    <property type="entry name" value="CstA"/>
</dbReference>
<organism evidence="10 11">
    <name type="scientific">Candidatus Aquitaenariimonas noxiae</name>
    <dbReference type="NCBI Taxonomy" id="1974741"/>
    <lineage>
        <taxon>Bacteria</taxon>
        <taxon>Pseudomonadati</taxon>
        <taxon>Candidatus Omnitrophota</taxon>
        <taxon>Candidatus Aquitaenariimonas</taxon>
    </lineage>
</organism>
<accession>A0A2J0L3A9</accession>
<feature type="transmembrane region" description="Helical" evidence="8">
    <location>
        <begin position="293"/>
        <end position="313"/>
    </location>
</feature>
<evidence type="ECO:0000313" key="11">
    <source>
        <dbReference type="Proteomes" id="UP000230052"/>
    </source>
</evidence>
<feature type="transmembrane region" description="Helical" evidence="8">
    <location>
        <begin position="464"/>
        <end position="483"/>
    </location>
</feature>
<keyword evidence="4" id="KW-1003">Cell membrane</keyword>
<dbReference type="InterPro" id="IPR003706">
    <property type="entry name" value="CstA_N"/>
</dbReference>
<feature type="transmembrane region" description="Helical" evidence="8">
    <location>
        <begin position="130"/>
        <end position="154"/>
    </location>
</feature>
<evidence type="ECO:0000259" key="9">
    <source>
        <dbReference type="Pfam" id="PF02554"/>
    </source>
</evidence>
<dbReference type="PANTHER" id="PTHR30252">
    <property type="entry name" value="INNER MEMBRANE PEPTIDE TRANSPORTER"/>
    <property type="match status" value="1"/>
</dbReference>
<feature type="transmembrane region" description="Helical" evidence="8">
    <location>
        <begin position="224"/>
        <end position="244"/>
    </location>
</feature>
<evidence type="ECO:0000256" key="5">
    <source>
        <dbReference type="ARBA" id="ARBA00022692"/>
    </source>
</evidence>
<reference evidence="10 11" key="1">
    <citation type="submission" date="2017-09" db="EMBL/GenBank/DDBJ databases">
        <title>Depth-based differentiation of microbial function through sediment-hosted aquifers and enrichment of novel symbionts in the deep terrestrial subsurface.</title>
        <authorList>
            <person name="Probst A.J."/>
            <person name="Ladd B."/>
            <person name="Jarett J.K."/>
            <person name="Geller-Mcgrath D.E."/>
            <person name="Sieber C.M."/>
            <person name="Emerson J.B."/>
            <person name="Anantharaman K."/>
            <person name="Thomas B.C."/>
            <person name="Malmstrom R."/>
            <person name="Stieglmeier M."/>
            <person name="Klingl A."/>
            <person name="Woyke T."/>
            <person name="Ryan C.M."/>
            <person name="Banfield J.F."/>
        </authorList>
    </citation>
    <scope>NUCLEOTIDE SEQUENCE [LARGE SCALE GENOMIC DNA]</scope>
    <source>
        <strain evidence="10">CG07_land_8_20_14_0_80_42_15</strain>
    </source>
</reference>
<evidence type="ECO:0000256" key="4">
    <source>
        <dbReference type="ARBA" id="ARBA00022475"/>
    </source>
</evidence>
<keyword evidence="3" id="KW-0813">Transport</keyword>
<keyword evidence="7 8" id="KW-0472">Membrane</keyword>
<feature type="transmembrane region" description="Helical" evidence="8">
    <location>
        <begin position="187"/>
        <end position="204"/>
    </location>
</feature>
<protein>
    <submittedName>
        <fullName evidence="10">Carbon starvation protein A</fullName>
    </submittedName>
</protein>
<feature type="transmembrane region" description="Helical" evidence="8">
    <location>
        <begin position="333"/>
        <end position="354"/>
    </location>
</feature>
<name>A0A2J0L3A9_9BACT</name>
<comment type="caution">
    <text evidence="10">The sequence shown here is derived from an EMBL/GenBank/DDBJ whole genome shotgun (WGS) entry which is preliminary data.</text>
</comment>
<feature type="transmembrane region" description="Helical" evidence="8">
    <location>
        <begin position="521"/>
        <end position="547"/>
    </location>
</feature>
<dbReference type="AlphaFoldDB" id="A0A2J0L3A9"/>
<feature type="transmembrane region" description="Helical" evidence="8">
    <location>
        <begin position="489"/>
        <end position="514"/>
    </location>
</feature>
<evidence type="ECO:0000256" key="2">
    <source>
        <dbReference type="ARBA" id="ARBA00007755"/>
    </source>
</evidence>
<comment type="subcellular location">
    <subcellularLocation>
        <location evidence="1">Cell membrane</location>
        <topology evidence="1">Multi-pass membrane protein</topology>
    </subcellularLocation>
</comment>
<dbReference type="EMBL" id="PEWV01000074">
    <property type="protein sequence ID" value="PIU40997.1"/>
    <property type="molecule type" value="Genomic_DNA"/>
</dbReference>
<feature type="transmembrane region" description="Helical" evidence="8">
    <location>
        <begin position="160"/>
        <end position="180"/>
    </location>
</feature>